<dbReference type="Proteomes" id="UP001501638">
    <property type="component" value="Unassembled WGS sequence"/>
</dbReference>
<protein>
    <submittedName>
        <fullName evidence="1">Uncharacterized protein</fullName>
    </submittedName>
</protein>
<dbReference type="EMBL" id="BAAASZ010000052">
    <property type="protein sequence ID" value="GAA2466552.1"/>
    <property type="molecule type" value="Genomic_DNA"/>
</dbReference>
<name>A0ABN3KQA9_9ACTN</name>
<organism evidence="1 2">
    <name type="scientific">Streptomyces macrosporus</name>
    <dbReference type="NCBI Taxonomy" id="44032"/>
    <lineage>
        <taxon>Bacteria</taxon>
        <taxon>Bacillati</taxon>
        <taxon>Actinomycetota</taxon>
        <taxon>Actinomycetes</taxon>
        <taxon>Kitasatosporales</taxon>
        <taxon>Streptomycetaceae</taxon>
        <taxon>Streptomyces</taxon>
    </lineage>
</organism>
<evidence type="ECO:0000313" key="2">
    <source>
        <dbReference type="Proteomes" id="UP001501638"/>
    </source>
</evidence>
<dbReference type="RefSeq" id="WP_344328974.1">
    <property type="nucleotide sequence ID" value="NZ_BAAASZ010000052.1"/>
</dbReference>
<proteinExistence type="predicted"/>
<gene>
    <name evidence="1" type="ORF">GCM10010405_58840</name>
</gene>
<accession>A0ABN3KQA9</accession>
<keyword evidence="2" id="KW-1185">Reference proteome</keyword>
<reference evidence="1 2" key="1">
    <citation type="journal article" date="2019" name="Int. J. Syst. Evol. Microbiol.">
        <title>The Global Catalogue of Microorganisms (GCM) 10K type strain sequencing project: providing services to taxonomists for standard genome sequencing and annotation.</title>
        <authorList>
            <consortium name="The Broad Institute Genomics Platform"/>
            <consortium name="The Broad Institute Genome Sequencing Center for Infectious Disease"/>
            <person name="Wu L."/>
            <person name="Ma J."/>
        </authorList>
    </citation>
    <scope>NUCLEOTIDE SEQUENCE [LARGE SCALE GENOMIC DNA]</scope>
    <source>
        <strain evidence="1 2">JCM 6305</strain>
    </source>
</reference>
<evidence type="ECO:0000313" key="1">
    <source>
        <dbReference type="EMBL" id="GAA2466552.1"/>
    </source>
</evidence>
<sequence length="77" mass="8487">MHNPPHPYPISDGPLDTRPRGYADESGCLAVLLAELTAAGVELGEYDRRIVDWLAVWDWPTVATIASLIRRAARSSQ</sequence>
<comment type="caution">
    <text evidence="1">The sequence shown here is derived from an EMBL/GenBank/DDBJ whole genome shotgun (WGS) entry which is preliminary data.</text>
</comment>